<gene>
    <name evidence="1" type="ORF">M911_16895</name>
</gene>
<keyword evidence="2" id="KW-1185">Reference proteome</keyword>
<organism evidence="1 2">
    <name type="scientific">Ectothiorhodospira haloalkaliphila</name>
    <dbReference type="NCBI Taxonomy" id="421628"/>
    <lineage>
        <taxon>Bacteria</taxon>
        <taxon>Pseudomonadati</taxon>
        <taxon>Pseudomonadota</taxon>
        <taxon>Gammaproteobacteria</taxon>
        <taxon>Chromatiales</taxon>
        <taxon>Ectothiorhodospiraceae</taxon>
        <taxon>Ectothiorhodospira</taxon>
    </lineage>
</organism>
<dbReference type="OrthoDB" id="9814045at2"/>
<protein>
    <submittedName>
        <fullName evidence="1">Toxin</fullName>
    </submittedName>
</protein>
<dbReference type="Proteomes" id="UP000019442">
    <property type="component" value="Chromosome"/>
</dbReference>
<dbReference type="KEGG" id="hhc:M911_16895"/>
<dbReference type="AlphaFoldDB" id="W8KY97"/>
<evidence type="ECO:0000313" key="2">
    <source>
        <dbReference type="Proteomes" id="UP000019442"/>
    </source>
</evidence>
<reference evidence="1 2" key="1">
    <citation type="journal article" date="2014" name="J Genomics">
        <title>Draft Genome Sequence of the Extremely Halophilic Phototrophic Purple Sulfur Bacterium Halorhodospira halochloris.</title>
        <authorList>
            <person name="Singh K.S."/>
            <person name="Kirksey J."/>
            <person name="Hoff W.D."/>
            <person name="Deole R."/>
        </authorList>
    </citation>
    <scope>NUCLEOTIDE SEQUENCE [LARGE SCALE GENOMIC DNA]</scope>
    <source>
        <strain evidence="1 2">A</strain>
    </source>
</reference>
<dbReference type="RefSeq" id="WP_025283092.1">
    <property type="nucleotide sequence ID" value="NZ_CP007268.1"/>
</dbReference>
<reference evidence="2" key="2">
    <citation type="submission" date="2014-02" db="EMBL/GenBank/DDBJ databases">
        <title>Draft Genome Sequence of extremely halophilic bacteria Halorhodospira halochloris.</title>
        <authorList>
            <person name="Singh K.S."/>
        </authorList>
    </citation>
    <scope>NUCLEOTIDE SEQUENCE [LARGE SCALE GENOMIC DNA]</scope>
    <source>
        <strain evidence="2">A</strain>
    </source>
</reference>
<dbReference type="EMBL" id="CP007268">
    <property type="protein sequence ID" value="AHK80526.1"/>
    <property type="molecule type" value="Genomic_DNA"/>
</dbReference>
<dbReference type="HOGENOM" id="CLU_186687_0_0_6"/>
<name>W8KY97_9GAMM</name>
<proteinExistence type="predicted"/>
<evidence type="ECO:0000313" key="1">
    <source>
        <dbReference type="EMBL" id="AHK80526.1"/>
    </source>
</evidence>
<accession>W8KY97</accession>
<sequence length="93" mass="10765">MKPISWSIEKNALLKAERGICFEDVVFHIMAGDLLDTLEHPNQERYPNQSIHVVSIEGYVYLIPFVESDEEVFLKTIIPSRKATKIYRGDQNE</sequence>